<evidence type="ECO:0000256" key="1">
    <source>
        <dbReference type="SAM" id="MobiDB-lite"/>
    </source>
</evidence>
<gene>
    <name evidence="2" type="ORF">MoryE10_19030</name>
</gene>
<accession>A0A8D4VQB4</accession>
<keyword evidence="3" id="KW-1185">Reference proteome</keyword>
<reference evidence="2" key="1">
    <citation type="submission" date="2019-06" db="EMBL/GenBank/DDBJ databases">
        <title>Complete genome sequence of Methylogaea oryzae strain JCM16910.</title>
        <authorList>
            <person name="Asakawa S."/>
        </authorList>
    </citation>
    <scope>NUCLEOTIDE SEQUENCE</scope>
    <source>
        <strain evidence="2">E10</strain>
    </source>
</reference>
<protein>
    <submittedName>
        <fullName evidence="2">Uncharacterized protein</fullName>
    </submittedName>
</protein>
<dbReference type="Proteomes" id="UP000824988">
    <property type="component" value="Chromosome"/>
</dbReference>
<dbReference type="KEGG" id="moz:MoryE10_19030"/>
<feature type="region of interest" description="Disordered" evidence="1">
    <location>
        <begin position="1"/>
        <end position="21"/>
    </location>
</feature>
<evidence type="ECO:0000313" key="3">
    <source>
        <dbReference type="Proteomes" id="UP000824988"/>
    </source>
</evidence>
<name>A0A8D4VQB4_9GAMM</name>
<evidence type="ECO:0000313" key="2">
    <source>
        <dbReference type="EMBL" id="BBL71297.1"/>
    </source>
</evidence>
<dbReference type="AlphaFoldDB" id="A0A8D4VQB4"/>
<organism evidence="2 3">
    <name type="scientific">Methylogaea oryzae</name>
    <dbReference type="NCBI Taxonomy" id="1295382"/>
    <lineage>
        <taxon>Bacteria</taxon>
        <taxon>Pseudomonadati</taxon>
        <taxon>Pseudomonadota</taxon>
        <taxon>Gammaproteobacteria</taxon>
        <taxon>Methylococcales</taxon>
        <taxon>Methylococcaceae</taxon>
        <taxon>Methylogaea</taxon>
    </lineage>
</organism>
<sequence length="143" mass="14794">MAAAGGPGVHADASAGKRRAGQAGVFQGAPGLFEKLPLHRIHGGGLARRQAEKGRIEALRVHEKAGARRGRGPIAAAVGGHRRQQRAAFQQRPPEFVRVGGGGEFARIADDGDGLGIGRAECVMGIGALRLALPLREDRSKGG</sequence>
<proteinExistence type="predicted"/>
<dbReference type="EMBL" id="AP019782">
    <property type="protein sequence ID" value="BBL71297.1"/>
    <property type="molecule type" value="Genomic_DNA"/>
</dbReference>